<dbReference type="EMBL" id="JACIBV010000001">
    <property type="protein sequence ID" value="MBB3728116.1"/>
    <property type="molecule type" value="Genomic_DNA"/>
</dbReference>
<feature type="domain" description="SF4 helicase" evidence="2">
    <location>
        <begin position="15"/>
        <end position="290"/>
    </location>
</feature>
<dbReference type="PROSITE" id="PS51199">
    <property type="entry name" value="SF4_HELICASE"/>
    <property type="match status" value="1"/>
</dbReference>
<dbReference type="GO" id="GO:0005829">
    <property type="term" value="C:cytosol"/>
    <property type="evidence" value="ECO:0007669"/>
    <property type="project" value="TreeGrafter"/>
</dbReference>
<evidence type="ECO:0000313" key="3">
    <source>
        <dbReference type="EMBL" id="MBB3728116.1"/>
    </source>
</evidence>
<dbReference type="PANTHER" id="PTHR30153">
    <property type="entry name" value="REPLICATIVE DNA HELICASE DNAB"/>
    <property type="match status" value="1"/>
</dbReference>
<organism evidence="3 4">
    <name type="scientific">Nonomuraea dietziae</name>
    <dbReference type="NCBI Taxonomy" id="65515"/>
    <lineage>
        <taxon>Bacteria</taxon>
        <taxon>Bacillati</taxon>
        <taxon>Actinomycetota</taxon>
        <taxon>Actinomycetes</taxon>
        <taxon>Streptosporangiales</taxon>
        <taxon>Streptosporangiaceae</taxon>
        <taxon>Nonomuraea</taxon>
    </lineage>
</organism>
<evidence type="ECO:0000313" key="4">
    <source>
        <dbReference type="Proteomes" id="UP000579945"/>
    </source>
</evidence>
<dbReference type="Proteomes" id="UP000579945">
    <property type="component" value="Unassembled WGS sequence"/>
</dbReference>
<dbReference type="GO" id="GO:0005524">
    <property type="term" value="F:ATP binding"/>
    <property type="evidence" value="ECO:0007669"/>
    <property type="project" value="InterPro"/>
</dbReference>
<dbReference type="SUPFAM" id="SSF52540">
    <property type="entry name" value="P-loop containing nucleoside triphosphate hydrolases"/>
    <property type="match status" value="1"/>
</dbReference>
<dbReference type="Pfam" id="PF03796">
    <property type="entry name" value="DnaB_C"/>
    <property type="match status" value="1"/>
</dbReference>
<dbReference type="InterPro" id="IPR027417">
    <property type="entry name" value="P-loop_NTPase"/>
</dbReference>
<dbReference type="GeneID" id="95390373"/>
<dbReference type="AlphaFoldDB" id="A0A7W5V0G1"/>
<dbReference type="PANTHER" id="PTHR30153:SF2">
    <property type="entry name" value="REPLICATIVE DNA HELICASE"/>
    <property type="match status" value="1"/>
</dbReference>
<dbReference type="RefSeq" id="WP_183649640.1">
    <property type="nucleotide sequence ID" value="NZ_BAAAXX010000150.1"/>
</dbReference>
<comment type="caution">
    <text evidence="3">The sequence shown here is derived from an EMBL/GenBank/DDBJ whole genome shotgun (WGS) entry which is preliminary data.</text>
</comment>
<accession>A0A7W5V0G1</accession>
<keyword evidence="3" id="KW-0378">Hydrolase</keyword>
<protein>
    <submittedName>
        <fullName evidence="3">Replicative DNA helicase</fullName>
    </submittedName>
</protein>
<keyword evidence="4" id="KW-1185">Reference proteome</keyword>
<dbReference type="Gene3D" id="3.40.50.300">
    <property type="entry name" value="P-loop containing nucleotide triphosphate hydrolases"/>
    <property type="match status" value="1"/>
</dbReference>
<evidence type="ECO:0000259" key="2">
    <source>
        <dbReference type="PROSITE" id="PS51199"/>
    </source>
</evidence>
<proteinExistence type="predicted"/>
<dbReference type="InterPro" id="IPR007694">
    <property type="entry name" value="DNA_helicase_DnaB-like_C"/>
</dbReference>
<name>A0A7W5V0G1_9ACTN</name>
<keyword evidence="3" id="KW-0547">Nucleotide-binding</keyword>
<gene>
    <name evidence="3" type="ORF">FHR33_003976</name>
</gene>
<keyword evidence="3" id="KW-0067">ATP-binding</keyword>
<evidence type="ECO:0000256" key="1">
    <source>
        <dbReference type="SAM" id="MobiDB-lite"/>
    </source>
</evidence>
<sequence>MQKDGETTEEPARGKPSEFGSVPTHFRRLDATIGGLKPGSLIAIMSTPSEGKSCLIVDLARAASMAGVGTLLFSSEMSRGEYTLRMLASEALVDITSLRTGQLSDEAWARLARRMSEVADAPMYIDAPTNKSCNQLIDAVKRSTERHNIGLVLIDGLGLLISQEHAQSGGQHDAGSALTSLKTLSTQLNLPVVVTVTTEYPHDDRYHLDPPTSWGLQRAARLSELRYGREIFEIADLVIAIYRPDHREPESPRAMEADLVIAKNRYGPTGISTVIFQNQFMRFTNMPPIPTDNPPSLPA</sequence>
<keyword evidence="3" id="KW-0347">Helicase</keyword>
<reference evidence="3 4" key="1">
    <citation type="submission" date="2020-08" db="EMBL/GenBank/DDBJ databases">
        <title>Sequencing the genomes of 1000 actinobacteria strains.</title>
        <authorList>
            <person name="Klenk H.-P."/>
        </authorList>
    </citation>
    <scope>NUCLEOTIDE SEQUENCE [LARGE SCALE GENOMIC DNA]</scope>
    <source>
        <strain evidence="3 4">DSM 44320</strain>
    </source>
</reference>
<feature type="compositionally biased region" description="Basic and acidic residues" evidence="1">
    <location>
        <begin position="1"/>
        <end position="16"/>
    </location>
</feature>
<dbReference type="GO" id="GO:0003678">
    <property type="term" value="F:DNA helicase activity"/>
    <property type="evidence" value="ECO:0007669"/>
    <property type="project" value="InterPro"/>
</dbReference>
<dbReference type="GO" id="GO:0006260">
    <property type="term" value="P:DNA replication"/>
    <property type="evidence" value="ECO:0007669"/>
    <property type="project" value="InterPro"/>
</dbReference>
<feature type="region of interest" description="Disordered" evidence="1">
    <location>
        <begin position="1"/>
        <end position="22"/>
    </location>
</feature>